<evidence type="ECO:0000256" key="1">
    <source>
        <dbReference type="SAM" id="MobiDB-lite"/>
    </source>
</evidence>
<keyword evidence="3" id="KW-1185">Reference proteome</keyword>
<proteinExistence type="predicted"/>
<dbReference type="Proteomes" id="UP001176941">
    <property type="component" value="Chromosome 23"/>
</dbReference>
<name>A0ABN8YTJ8_RANTA</name>
<reference evidence="2" key="1">
    <citation type="submission" date="2023-04" db="EMBL/GenBank/DDBJ databases">
        <authorList>
            <consortium name="ELIXIR-Norway"/>
        </authorList>
    </citation>
    <scope>NUCLEOTIDE SEQUENCE [LARGE SCALE GENOMIC DNA]</scope>
</reference>
<evidence type="ECO:0000313" key="2">
    <source>
        <dbReference type="EMBL" id="CAI9164420.1"/>
    </source>
</evidence>
<organism evidence="2 3">
    <name type="scientific">Rangifer tarandus platyrhynchus</name>
    <name type="common">Svalbard reindeer</name>
    <dbReference type="NCBI Taxonomy" id="3082113"/>
    <lineage>
        <taxon>Eukaryota</taxon>
        <taxon>Metazoa</taxon>
        <taxon>Chordata</taxon>
        <taxon>Craniata</taxon>
        <taxon>Vertebrata</taxon>
        <taxon>Euteleostomi</taxon>
        <taxon>Mammalia</taxon>
        <taxon>Eutheria</taxon>
        <taxon>Laurasiatheria</taxon>
        <taxon>Artiodactyla</taxon>
        <taxon>Ruminantia</taxon>
        <taxon>Pecora</taxon>
        <taxon>Cervidae</taxon>
        <taxon>Odocoileinae</taxon>
        <taxon>Rangifer</taxon>
    </lineage>
</organism>
<feature type="compositionally biased region" description="Basic and acidic residues" evidence="1">
    <location>
        <begin position="108"/>
        <end position="123"/>
    </location>
</feature>
<gene>
    <name evidence="2" type="ORF">MRATA1EN1_LOCUS13382</name>
</gene>
<protein>
    <submittedName>
        <fullName evidence="2">Uncharacterized protein</fullName>
    </submittedName>
</protein>
<feature type="region of interest" description="Disordered" evidence="1">
    <location>
        <begin position="88"/>
        <end position="175"/>
    </location>
</feature>
<feature type="compositionally biased region" description="Polar residues" evidence="1">
    <location>
        <begin position="97"/>
        <end position="107"/>
    </location>
</feature>
<feature type="region of interest" description="Disordered" evidence="1">
    <location>
        <begin position="41"/>
        <end position="70"/>
    </location>
</feature>
<sequence>MTSPRERLHGPVCIVLCRPSCRRGSSGRCALCNVQGGVLAREPGRSHQTNNNKNEDGGRAQATPEHLRDDRIQTIPSTEMMGDFKTAGRMRKDTSELQKQGMTASSDSRPRHGEGKWSLRERSPVSTEALCGERKAEESTAPPVKLGGGQGLLPRRPSTPPLGREGGTPQGWRSGLRGQHWMRHAVLESAAYAQA</sequence>
<dbReference type="EMBL" id="OX459959">
    <property type="protein sequence ID" value="CAI9164420.1"/>
    <property type="molecule type" value="Genomic_DNA"/>
</dbReference>
<evidence type="ECO:0000313" key="3">
    <source>
        <dbReference type="Proteomes" id="UP001176941"/>
    </source>
</evidence>
<accession>A0ABN8YTJ8</accession>